<evidence type="ECO:0000256" key="4">
    <source>
        <dbReference type="ARBA" id="ARBA00022840"/>
    </source>
</evidence>
<reference evidence="6 7" key="1">
    <citation type="submission" date="2018-09" db="EMBL/GenBank/DDBJ databases">
        <title>Glutamicibacter mishrai S5-52T (LMG 29155T = KCTC 39846T).</title>
        <authorList>
            <person name="Das S.K."/>
        </authorList>
    </citation>
    <scope>NUCLEOTIDE SEQUENCE [LARGE SCALE GENOMIC DNA]</scope>
    <source>
        <strain evidence="6 7">S5-52</strain>
    </source>
</reference>
<dbReference type="RefSeq" id="WP_172512325.1">
    <property type="nucleotide sequence ID" value="NZ_CP032549.1"/>
</dbReference>
<dbReference type="Pfam" id="PF00069">
    <property type="entry name" value="Pkinase"/>
    <property type="match status" value="1"/>
</dbReference>
<accession>A0A6H0SJ67</accession>
<keyword evidence="7" id="KW-1185">Reference proteome</keyword>
<protein>
    <submittedName>
        <fullName evidence="6">Serine/threonine protein kinase</fullName>
    </submittedName>
</protein>
<dbReference type="EMBL" id="CP032549">
    <property type="protein sequence ID" value="QIV87732.1"/>
    <property type="molecule type" value="Genomic_DNA"/>
</dbReference>
<keyword evidence="4" id="KW-0067">ATP-binding</keyword>
<dbReference type="PROSITE" id="PS50011">
    <property type="entry name" value="PROTEIN_KINASE_DOM"/>
    <property type="match status" value="1"/>
</dbReference>
<evidence type="ECO:0000256" key="2">
    <source>
        <dbReference type="ARBA" id="ARBA00022741"/>
    </source>
</evidence>
<dbReference type="Proteomes" id="UP000502331">
    <property type="component" value="Chromosome"/>
</dbReference>
<proteinExistence type="predicted"/>
<dbReference type="SUPFAM" id="SSF56112">
    <property type="entry name" value="Protein kinase-like (PK-like)"/>
    <property type="match status" value="1"/>
</dbReference>
<dbReference type="GO" id="GO:0005524">
    <property type="term" value="F:ATP binding"/>
    <property type="evidence" value="ECO:0007669"/>
    <property type="project" value="UniProtKB-KW"/>
</dbReference>
<dbReference type="GO" id="GO:0004674">
    <property type="term" value="F:protein serine/threonine kinase activity"/>
    <property type="evidence" value="ECO:0007669"/>
    <property type="project" value="UniProtKB-KW"/>
</dbReference>
<dbReference type="CDD" id="cd14014">
    <property type="entry name" value="STKc_PknB_like"/>
    <property type="match status" value="1"/>
</dbReference>
<organism evidence="6 7">
    <name type="scientific">Glutamicibacter mishrai</name>
    <dbReference type="NCBI Taxonomy" id="1775880"/>
    <lineage>
        <taxon>Bacteria</taxon>
        <taxon>Bacillati</taxon>
        <taxon>Actinomycetota</taxon>
        <taxon>Actinomycetes</taxon>
        <taxon>Micrococcales</taxon>
        <taxon>Micrococcaceae</taxon>
        <taxon>Glutamicibacter</taxon>
    </lineage>
</organism>
<dbReference type="Gene3D" id="1.10.510.10">
    <property type="entry name" value="Transferase(Phosphotransferase) domain 1"/>
    <property type="match status" value="1"/>
</dbReference>
<dbReference type="InterPro" id="IPR050660">
    <property type="entry name" value="NEK_Ser/Thr_kinase"/>
</dbReference>
<feature type="domain" description="Protein kinase" evidence="5">
    <location>
        <begin position="20"/>
        <end position="286"/>
    </location>
</feature>
<sequence>MTEEYMLLDEDVVEAFPEYKIVTPAIGRGSFKAAFLANDGSSNFVLKVLYGEATDPGDEVILDERFIREIQIMSSLNSPRIVRMHTPVDKRKIGSSELVWYGEPHYEGGSLDGILQNRELSNNEIFSLATHLLEGLVALESASIVHRDIKPANICQTANGDFVILDLGIAQALTMDPLTATGVISPMTNMYAAPEQFYPRGSSSVDTRTDLFAAGIVLFEAVSGKHPFYDSPQMTFDNYFNRLINHEPGQLKEFGCERVLQDVIDRCLAERQNRRFRTAKQALKYLNDSEKS</sequence>
<evidence type="ECO:0000259" key="5">
    <source>
        <dbReference type="PROSITE" id="PS50011"/>
    </source>
</evidence>
<dbReference type="SMART" id="SM00220">
    <property type="entry name" value="S_TKc"/>
    <property type="match status" value="1"/>
</dbReference>
<dbReference type="PANTHER" id="PTHR43671">
    <property type="entry name" value="SERINE/THREONINE-PROTEIN KINASE NEK"/>
    <property type="match status" value="1"/>
</dbReference>
<gene>
    <name evidence="6" type="ORF">D3791_11800</name>
</gene>
<evidence type="ECO:0000313" key="7">
    <source>
        <dbReference type="Proteomes" id="UP000502331"/>
    </source>
</evidence>
<keyword evidence="1" id="KW-0808">Transferase</keyword>
<dbReference type="InterPro" id="IPR011009">
    <property type="entry name" value="Kinase-like_dom_sf"/>
</dbReference>
<dbReference type="InterPro" id="IPR000719">
    <property type="entry name" value="Prot_kinase_dom"/>
</dbReference>
<dbReference type="PANTHER" id="PTHR43671:SF81">
    <property type="entry name" value="PROTEIN KINASE, PUTATIVE-RELATED"/>
    <property type="match status" value="1"/>
</dbReference>
<evidence type="ECO:0000256" key="3">
    <source>
        <dbReference type="ARBA" id="ARBA00022777"/>
    </source>
</evidence>
<evidence type="ECO:0000313" key="6">
    <source>
        <dbReference type="EMBL" id="QIV87732.1"/>
    </source>
</evidence>
<keyword evidence="6" id="KW-0723">Serine/threonine-protein kinase</keyword>
<keyword evidence="2" id="KW-0547">Nucleotide-binding</keyword>
<dbReference type="AlphaFoldDB" id="A0A6H0SJ67"/>
<evidence type="ECO:0000256" key="1">
    <source>
        <dbReference type="ARBA" id="ARBA00022679"/>
    </source>
</evidence>
<name>A0A6H0SJ67_9MICC</name>
<keyword evidence="3 6" id="KW-0418">Kinase</keyword>